<reference evidence="3" key="2">
    <citation type="submission" date="2023-07" db="EMBL/GenBank/DDBJ databases">
        <authorList>
            <person name="Sun H."/>
        </authorList>
    </citation>
    <scope>NUCLEOTIDE SEQUENCE</scope>
    <source>
        <strain evidence="3">05753</strain>
    </source>
</reference>
<keyword evidence="3" id="KW-0282">Flagellum</keyword>
<dbReference type="RefSeq" id="WP_302075144.1">
    <property type="nucleotide sequence ID" value="NZ_JAUKWQ010000001.1"/>
</dbReference>
<keyword evidence="2" id="KW-1133">Transmembrane helix</keyword>
<dbReference type="Proteomes" id="UP001169006">
    <property type="component" value="Unassembled WGS sequence"/>
</dbReference>
<feature type="region of interest" description="Disordered" evidence="1">
    <location>
        <begin position="85"/>
        <end position="128"/>
    </location>
</feature>
<reference evidence="3" key="1">
    <citation type="journal article" date="2015" name="Int. J. Syst. Evol. Microbiol.">
        <title>Rhizobium oryzicola sp. nov., potential plant-growth-promoting endophytic bacteria isolated from rice roots.</title>
        <authorList>
            <person name="Zhang X.X."/>
            <person name="Gao J.S."/>
            <person name="Cao Y.H."/>
            <person name="Sheirdil R.A."/>
            <person name="Wang X.C."/>
            <person name="Zhang L."/>
        </authorList>
    </citation>
    <scope>NUCLEOTIDE SEQUENCE</scope>
    <source>
        <strain evidence="3">05753</strain>
    </source>
</reference>
<evidence type="ECO:0000256" key="1">
    <source>
        <dbReference type="SAM" id="MobiDB-lite"/>
    </source>
</evidence>
<accession>A0ABT8SRE5</accession>
<dbReference type="EMBL" id="JAUKWQ010000001">
    <property type="protein sequence ID" value="MDO1581006.1"/>
    <property type="molecule type" value="Genomic_DNA"/>
</dbReference>
<keyword evidence="2" id="KW-0472">Membrane</keyword>
<keyword evidence="3" id="KW-0436">Ligase</keyword>
<protein>
    <submittedName>
        <fullName evidence="3">Flagellar protein</fullName>
    </submittedName>
</protein>
<feature type="compositionally biased region" description="Basic and acidic residues" evidence="1">
    <location>
        <begin position="108"/>
        <end position="117"/>
    </location>
</feature>
<feature type="region of interest" description="Disordered" evidence="1">
    <location>
        <begin position="1"/>
        <end position="21"/>
    </location>
</feature>
<name>A0ABT8SRE5_9HYPH</name>
<evidence type="ECO:0000313" key="4">
    <source>
        <dbReference type="Proteomes" id="UP001169006"/>
    </source>
</evidence>
<proteinExistence type="predicted"/>
<feature type="compositionally biased region" description="Acidic residues" evidence="1">
    <location>
        <begin position="1"/>
        <end position="10"/>
    </location>
</feature>
<keyword evidence="3" id="KW-0969">Cilium</keyword>
<evidence type="ECO:0000313" key="3">
    <source>
        <dbReference type="EMBL" id="MDO1581006.1"/>
    </source>
</evidence>
<keyword evidence="3" id="KW-0966">Cell projection</keyword>
<feature type="transmembrane region" description="Helical" evidence="2">
    <location>
        <begin position="26"/>
        <end position="46"/>
    </location>
</feature>
<keyword evidence="2" id="KW-0812">Transmembrane</keyword>
<comment type="caution">
    <text evidence="3">The sequence shown here is derived from an EMBL/GenBank/DDBJ whole genome shotgun (WGS) entry which is preliminary data.</text>
</comment>
<keyword evidence="4" id="KW-1185">Reference proteome</keyword>
<gene>
    <name evidence="3" type="ORF">Q2T52_02765</name>
</gene>
<evidence type="ECO:0000256" key="2">
    <source>
        <dbReference type="SAM" id="Phobius"/>
    </source>
</evidence>
<dbReference type="GO" id="GO:0016874">
    <property type="term" value="F:ligase activity"/>
    <property type="evidence" value="ECO:0007669"/>
    <property type="project" value="UniProtKB-KW"/>
</dbReference>
<organism evidence="3 4">
    <name type="scientific">Rhizobium oryzicola</name>
    <dbReference type="NCBI Taxonomy" id="1232668"/>
    <lineage>
        <taxon>Bacteria</taxon>
        <taxon>Pseudomonadati</taxon>
        <taxon>Pseudomonadota</taxon>
        <taxon>Alphaproteobacteria</taxon>
        <taxon>Hyphomicrobiales</taxon>
        <taxon>Rhizobiaceae</taxon>
        <taxon>Rhizobium/Agrobacterium group</taxon>
        <taxon>Rhizobium</taxon>
    </lineage>
</organism>
<feature type="compositionally biased region" description="Basic and acidic residues" evidence="1">
    <location>
        <begin position="86"/>
        <end position="98"/>
    </location>
</feature>
<sequence>MSNDDVDETIEPIKPRRSRRDRSDQLLIGCGIVLASASALFPWYVFFNQDKFGLRVTPMDHTRDLPDGPARNVFSVSPLALINKNASDETKELPETDRLTTATVPSAGKDETDKSDPRQNQPLPGKNTFRLMHVANGRALIEDASGMYMVKIGSILPDNSRLATIEQRQGKWVIVTSNGEVYGDQGQPRP</sequence>